<keyword evidence="2" id="KW-1185">Reference proteome</keyword>
<dbReference type="Gene3D" id="3.90.226.10">
    <property type="entry name" value="2-enoyl-CoA Hydratase, Chain A, domain 1"/>
    <property type="match status" value="1"/>
</dbReference>
<dbReference type="GO" id="GO:0003824">
    <property type="term" value="F:catalytic activity"/>
    <property type="evidence" value="ECO:0007669"/>
    <property type="project" value="UniProtKB-ARBA"/>
</dbReference>
<dbReference type="PANTHER" id="PTHR43459">
    <property type="entry name" value="ENOYL-COA HYDRATASE"/>
    <property type="match status" value="1"/>
</dbReference>
<sequence>MSMPAAADPAAAGLGVLAAGPCVSLTVSKDVSGWVGDTPTLPGIAAAMDGILRDLRGDVRVVVVNAVHRLSAPVDHKTSHEIEHRADHEVGHQTGPTAGPSAGGVATGRNLATWSRVARRLSERPDLLSIAVSAGPTTGPGLALALACDLRVLTEDASLCLAEATAGRVPGLGVAGTLVDTVGYARALALCLTGRPVGARDALRLGLAALVVPCRDLDAEVGRLVDRLLTVPPDVSAETKALLAGARERSGIQRRAAEDDALARVLATTVGNAG</sequence>
<dbReference type="EMBL" id="MAXA01000158">
    <property type="protein sequence ID" value="OHV32200.1"/>
    <property type="molecule type" value="Genomic_DNA"/>
</dbReference>
<protein>
    <submittedName>
        <fullName evidence="1">Enoyl-CoA hydratase</fullName>
    </submittedName>
</protein>
<gene>
    <name evidence="1" type="ORF">BBK14_16030</name>
</gene>
<dbReference type="SUPFAM" id="SSF52096">
    <property type="entry name" value="ClpP/crotonase"/>
    <property type="match status" value="1"/>
</dbReference>
<organism evidence="1 2">
    <name type="scientific">Parafrankia soli</name>
    <dbReference type="NCBI Taxonomy" id="2599596"/>
    <lineage>
        <taxon>Bacteria</taxon>
        <taxon>Bacillati</taxon>
        <taxon>Actinomycetota</taxon>
        <taxon>Actinomycetes</taxon>
        <taxon>Frankiales</taxon>
        <taxon>Frankiaceae</taxon>
        <taxon>Parafrankia</taxon>
    </lineage>
</organism>
<dbReference type="OrthoDB" id="341912at2"/>
<dbReference type="InterPro" id="IPR029045">
    <property type="entry name" value="ClpP/crotonase-like_dom_sf"/>
</dbReference>
<dbReference type="InterPro" id="IPR001753">
    <property type="entry name" value="Enoyl-CoA_hydra/iso"/>
</dbReference>
<dbReference type="Pfam" id="PF00378">
    <property type="entry name" value="ECH_1"/>
    <property type="match status" value="1"/>
</dbReference>
<dbReference type="Proteomes" id="UP000179769">
    <property type="component" value="Unassembled WGS sequence"/>
</dbReference>
<proteinExistence type="predicted"/>
<comment type="caution">
    <text evidence="1">The sequence shown here is derived from an EMBL/GenBank/DDBJ whole genome shotgun (WGS) entry which is preliminary data.</text>
</comment>
<dbReference type="AlphaFoldDB" id="A0A1S1QE04"/>
<evidence type="ECO:0000313" key="2">
    <source>
        <dbReference type="Proteomes" id="UP000179769"/>
    </source>
</evidence>
<accession>A0A1S1QE04</accession>
<evidence type="ECO:0000313" key="1">
    <source>
        <dbReference type="EMBL" id="OHV32200.1"/>
    </source>
</evidence>
<name>A0A1S1QE04_9ACTN</name>
<reference evidence="2" key="1">
    <citation type="submission" date="2016-07" db="EMBL/GenBank/DDBJ databases">
        <title>Frankia sp. NRRL B-16219 Genome sequencing.</title>
        <authorList>
            <person name="Ghodhbane-Gtari F."/>
            <person name="Swanson E."/>
            <person name="Gueddou A."/>
            <person name="Louati M."/>
            <person name="Nouioui I."/>
            <person name="Hezbri K."/>
            <person name="Abebe-Akele F."/>
            <person name="Simpson S."/>
            <person name="Morris K."/>
            <person name="Thomas K."/>
            <person name="Gtari M."/>
            <person name="Tisa L.S."/>
        </authorList>
    </citation>
    <scope>NUCLEOTIDE SEQUENCE [LARGE SCALE GENOMIC DNA]</scope>
    <source>
        <strain evidence="2">NRRL B-16219</strain>
    </source>
</reference>
<dbReference type="CDD" id="cd06558">
    <property type="entry name" value="crotonase-like"/>
    <property type="match status" value="1"/>
</dbReference>
<dbReference type="PANTHER" id="PTHR43459:SF1">
    <property type="entry name" value="EG:BACN32G11.4 PROTEIN"/>
    <property type="match status" value="1"/>
</dbReference>